<protein>
    <submittedName>
        <fullName evidence="1">Uncharacterized protein</fullName>
    </submittedName>
</protein>
<accession>A0AAV4DPF5</accession>
<gene>
    <name evidence="1" type="ORF">PoB_007245000</name>
</gene>
<comment type="caution">
    <text evidence="1">The sequence shown here is derived from an EMBL/GenBank/DDBJ whole genome shotgun (WGS) entry which is preliminary data.</text>
</comment>
<dbReference type="Proteomes" id="UP000735302">
    <property type="component" value="Unassembled WGS sequence"/>
</dbReference>
<name>A0AAV4DPF5_9GAST</name>
<reference evidence="1 2" key="1">
    <citation type="journal article" date="2021" name="Elife">
        <title>Chloroplast acquisition without the gene transfer in kleptoplastic sea slugs, Plakobranchus ocellatus.</title>
        <authorList>
            <person name="Maeda T."/>
            <person name="Takahashi S."/>
            <person name="Yoshida T."/>
            <person name="Shimamura S."/>
            <person name="Takaki Y."/>
            <person name="Nagai Y."/>
            <person name="Toyoda A."/>
            <person name="Suzuki Y."/>
            <person name="Arimoto A."/>
            <person name="Ishii H."/>
            <person name="Satoh N."/>
            <person name="Nishiyama T."/>
            <person name="Hasebe M."/>
            <person name="Maruyama T."/>
            <person name="Minagawa J."/>
            <person name="Obokata J."/>
            <person name="Shigenobu S."/>
        </authorList>
    </citation>
    <scope>NUCLEOTIDE SEQUENCE [LARGE SCALE GENOMIC DNA]</scope>
</reference>
<evidence type="ECO:0000313" key="2">
    <source>
        <dbReference type="Proteomes" id="UP000735302"/>
    </source>
</evidence>
<dbReference type="InterPro" id="IPR010281">
    <property type="entry name" value="DUF885"/>
</dbReference>
<evidence type="ECO:0000313" key="1">
    <source>
        <dbReference type="EMBL" id="GFO45945.1"/>
    </source>
</evidence>
<sequence length="82" mass="9560">MKFENEEDFEVYICRLKALPKRVLQVIDILKEGVEKGVVQFPTSVERVPKQIEIMLTTSNLDDLDLLKPFKEKPKNISQDQL</sequence>
<organism evidence="1 2">
    <name type="scientific">Plakobranchus ocellatus</name>
    <dbReference type="NCBI Taxonomy" id="259542"/>
    <lineage>
        <taxon>Eukaryota</taxon>
        <taxon>Metazoa</taxon>
        <taxon>Spiralia</taxon>
        <taxon>Lophotrochozoa</taxon>
        <taxon>Mollusca</taxon>
        <taxon>Gastropoda</taxon>
        <taxon>Heterobranchia</taxon>
        <taxon>Euthyneura</taxon>
        <taxon>Panpulmonata</taxon>
        <taxon>Sacoglossa</taxon>
        <taxon>Placobranchoidea</taxon>
        <taxon>Plakobranchidae</taxon>
        <taxon>Plakobranchus</taxon>
    </lineage>
</organism>
<dbReference type="EMBL" id="BLXT01008107">
    <property type="protein sequence ID" value="GFO45945.1"/>
    <property type="molecule type" value="Genomic_DNA"/>
</dbReference>
<keyword evidence="2" id="KW-1185">Reference proteome</keyword>
<proteinExistence type="predicted"/>
<dbReference type="AlphaFoldDB" id="A0AAV4DPF5"/>
<dbReference type="Pfam" id="PF05960">
    <property type="entry name" value="DUF885"/>
    <property type="match status" value="1"/>
</dbReference>